<dbReference type="PANTHER" id="PTHR35585">
    <property type="entry name" value="HHE DOMAIN PROTEIN (AFU_ORTHOLOGUE AFUA_4G00730)"/>
    <property type="match status" value="1"/>
</dbReference>
<dbReference type="Proteomes" id="UP000675880">
    <property type="component" value="Unassembled WGS sequence"/>
</dbReference>
<proteinExistence type="predicted"/>
<gene>
    <name evidence="2" type="ORF">NSPZN2_30617</name>
</gene>
<dbReference type="InterPro" id="IPR012312">
    <property type="entry name" value="Hemerythrin-like"/>
</dbReference>
<dbReference type="Gene3D" id="1.20.120.520">
    <property type="entry name" value="nmb1532 protein domain like"/>
    <property type="match status" value="1"/>
</dbReference>
<evidence type="ECO:0000313" key="2">
    <source>
        <dbReference type="EMBL" id="CAE6760441.1"/>
    </source>
</evidence>
<dbReference type="EMBL" id="CAJNBJ010000016">
    <property type="protein sequence ID" value="CAE6760441.1"/>
    <property type="molecule type" value="Genomic_DNA"/>
</dbReference>
<dbReference type="Pfam" id="PF01814">
    <property type="entry name" value="Hemerythrin"/>
    <property type="match status" value="1"/>
</dbReference>
<dbReference type="RefSeq" id="WP_213042755.1">
    <property type="nucleotide sequence ID" value="NZ_CAJNBJ010000016.1"/>
</dbReference>
<organism evidence="2 3">
    <name type="scientific">Nitrospira defluvii</name>
    <dbReference type="NCBI Taxonomy" id="330214"/>
    <lineage>
        <taxon>Bacteria</taxon>
        <taxon>Pseudomonadati</taxon>
        <taxon>Nitrospirota</taxon>
        <taxon>Nitrospiria</taxon>
        <taxon>Nitrospirales</taxon>
        <taxon>Nitrospiraceae</taxon>
        <taxon>Nitrospira</taxon>
    </lineage>
</organism>
<name>A0ABM8RM30_9BACT</name>
<protein>
    <submittedName>
        <fullName evidence="2">Hemerythrin domain-containing protein</fullName>
    </submittedName>
</protein>
<keyword evidence="3" id="KW-1185">Reference proteome</keyword>
<sequence length="160" mass="18668">MSDAKISVTFEQDHDRLDALFTTFQQQKRTDFAKAKEAFVEFKFGLQRHIVWEEDVLFPKWEENSGMAEGGPTQVMRTEHQMIGQCLEAIHEKVQAQNPDSDREEQRLLEILKSHNMKEERILYPSIDQVISEAERAELYQAMKAIPEERYRTCCGSGRS</sequence>
<accession>A0ABM8RM30</accession>
<reference evidence="2 3" key="1">
    <citation type="submission" date="2021-02" db="EMBL/GenBank/DDBJ databases">
        <authorList>
            <person name="Han P."/>
        </authorList>
    </citation>
    <scope>NUCLEOTIDE SEQUENCE [LARGE SCALE GENOMIC DNA]</scope>
    <source>
        <strain evidence="2">Candidatus Nitrospira sp. ZN2</strain>
    </source>
</reference>
<evidence type="ECO:0000313" key="3">
    <source>
        <dbReference type="Proteomes" id="UP000675880"/>
    </source>
</evidence>
<evidence type="ECO:0000259" key="1">
    <source>
        <dbReference type="Pfam" id="PF01814"/>
    </source>
</evidence>
<feature type="domain" description="Hemerythrin-like" evidence="1">
    <location>
        <begin position="9"/>
        <end position="125"/>
    </location>
</feature>
<comment type="caution">
    <text evidence="2">The sequence shown here is derived from an EMBL/GenBank/DDBJ whole genome shotgun (WGS) entry which is preliminary data.</text>
</comment>
<dbReference type="PANTHER" id="PTHR35585:SF1">
    <property type="entry name" value="HHE DOMAIN PROTEIN (AFU_ORTHOLOGUE AFUA_4G00730)"/>
    <property type="match status" value="1"/>
</dbReference>